<dbReference type="eggNOG" id="KOG1801">
    <property type="taxonomic scope" value="Eukaryota"/>
</dbReference>
<evidence type="ECO:0000259" key="6">
    <source>
        <dbReference type="SMART" id="SM00382"/>
    </source>
</evidence>
<dbReference type="InterPro" id="IPR003593">
    <property type="entry name" value="AAA+_ATPase"/>
</dbReference>
<dbReference type="GO" id="GO:0004386">
    <property type="term" value="F:helicase activity"/>
    <property type="evidence" value="ECO:0007669"/>
    <property type="project" value="UniProtKB-KW"/>
</dbReference>
<feature type="domain" description="AAA+ ATPase" evidence="6">
    <location>
        <begin position="730"/>
        <end position="921"/>
    </location>
</feature>
<dbReference type="Pfam" id="PF13087">
    <property type="entry name" value="AAA_12"/>
    <property type="match status" value="1"/>
</dbReference>
<evidence type="ECO:0000256" key="2">
    <source>
        <dbReference type="ARBA" id="ARBA00022801"/>
    </source>
</evidence>
<dbReference type="InterPro" id="IPR045055">
    <property type="entry name" value="DNA2/NAM7-like"/>
</dbReference>
<organism evidence="7">
    <name type="scientific">Fonticula alba</name>
    <name type="common">Slime mold</name>
    <dbReference type="NCBI Taxonomy" id="691883"/>
    <lineage>
        <taxon>Eukaryota</taxon>
        <taxon>Rotosphaerida</taxon>
        <taxon>Fonticulaceae</taxon>
        <taxon>Fonticula</taxon>
    </lineage>
</organism>
<dbReference type="GO" id="GO:0005694">
    <property type="term" value="C:chromosome"/>
    <property type="evidence" value="ECO:0007669"/>
    <property type="project" value="UniProtKB-ARBA"/>
</dbReference>
<evidence type="ECO:0000256" key="3">
    <source>
        <dbReference type="ARBA" id="ARBA00022806"/>
    </source>
</evidence>
<dbReference type="GO" id="GO:0005524">
    <property type="term" value="F:ATP binding"/>
    <property type="evidence" value="ECO:0007669"/>
    <property type="project" value="UniProtKB-KW"/>
</dbReference>
<dbReference type="OrthoDB" id="6513042at2759"/>
<dbReference type="STRING" id="691883.A0A058Z9W8"/>
<keyword evidence="2" id="KW-0378">Hydrolase</keyword>
<feature type="compositionally biased region" description="Pro residues" evidence="5">
    <location>
        <begin position="204"/>
        <end position="218"/>
    </location>
</feature>
<dbReference type="GO" id="GO:0016787">
    <property type="term" value="F:hydrolase activity"/>
    <property type="evidence" value="ECO:0007669"/>
    <property type="project" value="UniProtKB-KW"/>
</dbReference>
<feature type="region of interest" description="Disordered" evidence="5">
    <location>
        <begin position="1132"/>
        <end position="1287"/>
    </location>
</feature>
<keyword evidence="4" id="KW-0067">ATP-binding</keyword>
<dbReference type="SUPFAM" id="SSF52540">
    <property type="entry name" value="P-loop containing nucleoside triphosphate hydrolases"/>
    <property type="match status" value="1"/>
</dbReference>
<feature type="compositionally biased region" description="Low complexity" evidence="5">
    <location>
        <begin position="400"/>
        <end position="411"/>
    </location>
</feature>
<feature type="compositionally biased region" description="Low complexity" evidence="5">
    <location>
        <begin position="297"/>
        <end position="315"/>
    </location>
</feature>
<evidence type="ECO:0000256" key="5">
    <source>
        <dbReference type="SAM" id="MobiDB-lite"/>
    </source>
</evidence>
<feature type="compositionally biased region" description="Pro residues" evidence="5">
    <location>
        <begin position="1149"/>
        <end position="1159"/>
    </location>
</feature>
<feature type="compositionally biased region" description="Pro residues" evidence="5">
    <location>
        <begin position="1"/>
        <end position="14"/>
    </location>
</feature>
<dbReference type="CDD" id="cd18808">
    <property type="entry name" value="SF1_C_Upf1"/>
    <property type="match status" value="1"/>
</dbReference>
<dbReference type="PANTHER" id="PTHR10887:SF495">
    <property type="entry name" value="HELICASE SENATAXIN ISOFORM X1-RELATED"/>
    <property type="match status" value="1"/>
</dbReference>
<dbReference type="GeneID" id="20527384"/>
<reference evidence="7" key="1">
    <citation type="submission" date="2013-04" db="EMBL/GenBank/DDBJ databases">
        <title>The Genome Sequence of Fonticula alba ATCC 38817.</title>
        <authorList>
            <consortium name="The Broad Institute Genomics Platform"/>
            <person name="Russ C."/>
            <person name="Cuomo C."/>
            <person name="Burger G."/>
            <person name="Gray M.W."/>
            <person name="Holland P.W.H."/>
            <person name="King N."/>
            <person name="Lang F.B.F."/>
            <person name="Roger A.J."/>
            <person name="Ruiz-Trillo I."/>
            <person name="Brown M."/>
            <person name="Walker B."/>
            <person name="Young S."/>
            <person name="Zeng Q."/>
            <person name="Gargeya S."/>
            <person name="Fitzgerald M."/>
            <person name="Haas B."/>
            <person name="Abouelleil A."/>
            <person name="Allen A.W."/>
            <person name="Alvarado L."/>
            <person name="Arachchi H.M."/>
            <person name="Berlin A.M."/>
            <person name="Chapman S.B."/>
            <person name="Gainer-Dewar J."/>
            <person name="Goldberg J."/>
            <person name="Griggs A."/>
            <person name="Gujja S."/>
            <person name="Hansen M."/>
            <person name="Howarth C."/>
            <person name="Imamovic A."/>
            <person name="Ireland A."/>
            <person name="Larimer J."/>
            <person name="McCowan C."/>
            <person name="Murphy C."/>
            <person name="Pearson M."/>
            <person name="Poon T.W."/>
            <person name="Priest M."/>
            <person name="Roberts A."/>
            <person name="Saif S."/>
            <person name="Shea T."/>
            <person name="Sisk P."/>
            <person name="Sykes S."/>
            <person name="Wortman J."/>
            <person name="Nusbaum C."/>
            <person name="Birren B."/>
        </authorList>
    </citation>
    <scope>NUCLEOTIDE SEQUENCE [LARGE SCALE GENOMIC DNA]</scope>
    <source>
        <strain evidence="7">ATCC 38817</strain>
    </source>
</reference>
<dbReference type="InterPro" id="IPR041679">
    <property type="entry name" value="DNA2/NAM7-like_C"/>
</dbReference>
<keyword evidence="8" id="KW-1185">Reference proteome</keyword>
<proteinExistence type="predicted"/>
<keyword evidence="1" id="KW-0547">Nucleotide-binding</keyword>
<dbReference type="Gene3D" id="3.40.50.300">
    <property type="entry name" value="P-loop containing nucleotide triphosphate hydrolases"/>
    <property type="match status" value="3"/>
</dbReference>
<evidence type="ECO:0000256" key="4">
    <source>
        <dbReference type="ARBA" id="ARBA00022840"/>
    </source>
</evidence>
<feature type="region of interest" description="Disordered" evidence="5">
    <location>
        <begin position="1"/>
        <end position="21"/>
    </location>
</feature>
<dbReference type="CDD" id="cd18042">
    <property type="entry name" value="DEXXQc_SETX"/>
    <property type="match status" value="1"/>
</dbReference>
<dbReference type="EMBL" id="KB932204">
    <property type="protein sequence ID" value="KCV70332.1"/>
    <property type="molecule type" value="Genomic_DNA"/>
</dbReference>
<feature type="region of interest" description="Disordered" evidence="5">
    <location>
        <begin position="279"/>
        <end position="453"/>
    </location>
</feature>
<dbReference type="GO" id="GO:0016604">
    <property type="term" value="C:nuclear body"/>
    <property type="evidence" value="ECO:0007669"/>
    <property type="project" value="TreeGrafter"/>
</dbReference>
<dbReference type="FunFam" id="3.40.50.300:FF:000326">
    <property type="entry name" value="P-loop containing nucleoside triphosphate hydrolase"/>
    <property type="match status" value="1"/>
</dbReference>
<dbReference type="InterPro" id="IPR047187">
    <property type="entry name" value="SF1_C_Upf1"/>
</dbReference>
<dbReference type="Proteomes" id="UP000030693">
    <property type="component" value="Unassembled WGS sequence"/>
</dbReference>
<name>A0A058Z9W8_FONAL</name>
<dbReference type="GO" id="GO:0006369">
    <property type="term" value="P:termination of RNA polymerase II transcription"/>
    <property type="evidence" value="ECO:0007669"/>
    <property type="project" value="TreeGrafter"/>
</dbReference>
<dbReference type="PANTHER" id="PTHR10887">
    <property type="entry name" value="DNA2/NAM7 HELICASE FAMILY"/>
    <property type="match status" value="1"/>
</dbReference>
<gene>
    <name evidence="7" type="ORF">H696_02659</name>
</gene>
<feature type="compositionally biased region" description="Low complexity" evidence="5">
    <location>
        <begin position="1160"/>
        <end position="1175"/>
    </location>
</feature>
<feature type="compositionally biased region" description="Basic residues" evidence="5">
    <location>
        <begin position="1257"/>
        <end position="1272"/>
    </location>
</feature>
<feature type="compositionally biased region" description="Low complexity" evidence="5">
    <location>
        <begin position="219"/>
        <end position="243"/>
    </location>
</feature>
<feature type="compositionally biased region" description="Pro residues" evidence="5">
    <location>
        <begin position="1181"/>
        <end position="1255"/>
    </location>
</feature>
<sequence length="1287" mass="137066">MSVPPDSPPPPADNPAPVNRALALAMGLEPLAAGRSTTTAGALALRTPAPAERAPMPDPDAGQSSISLHDALSEVNSLKSILQNAQARRRQSVDHNLSPLAAVLAGVIPPASPQVARSPLANMMVAPAPAPAPAPGPAPRVADSPPAGVLPCAASIPHDAVEGLDELDQLTIDLMDSSPATPAKPPRVPTLIDLSRLVQADGRPPSPVTVPIAPPPGPLAARPAAATPAAEPGNTRGAASTPMAAAPPVAVPVVLAAATPVAGPAPNATGAAVVVPLTASASDSPPGLTSSPEDALELSTSPEPAPSSESMALAPGAAADPGSRTTVGPRPEPDSPRTPEPVEAPAPGLAPDSPVILTSGSDSDSSDEAIVLSDSPEAGFSDSDPEEQAPAARPVTFKRPASLPTAAASAPVIKNPPPARKSSISSTLAALYGTSSPSRPSVPLPRPAAGSLSKTTAMLRASLQPSRPMATPLFSTGGPAASCLIRAPSTTENSTEDEEFWEAVLTLPMDCLIFRKEPALPAELAKPPRTIPSVFHSIRQYLDYFLPLFLHETRANICMTHYPKPDFFPAKIVSSPRGKKFDNVVIHCPKILNQVSEMDLVILTPHGASSHRQQRANHGILLAILRISNERSQIECRSIFGKLGPNYSMQKWEISRLLSVVAFFLEYRALKNFAVDRQLEMQILGKAGRAPALVKYRYPAQERRGTASGDTDDPVFNASQVAAMEGAINSTGLMLIQGPPGTGKTRVIKELICQMLNSSRSNTMKILVCSHSNVAVDEVMLRLLRSNSDLTPIRVLGQEAINTVHQQIRDNSLDELLRQMNVETRKLHWKQDLLRRSRVICSTLNLLGSDVFDELARGTTFDAIIVDEAGQATEPSVLMALRFKSRRFILVGDPKQLPATVLSHNLSPFRFERSIFERLDAIRPDETYFLDVQYRMHPEISSFPSRTFYNGKLRDSSLVISRPGFINHPLFTRPFVFIDLPGQEHRNVGSHSRINAKEAQAIRIIIERLASALDFSIADHVGIITPYKDQVFEIRAQLQMNPDLGDIEVNTVDGFQGREKDIMLLSCVRATMRGNPSADSLSFVADQQRLNVALTRARFMQIVVGHIDTLRSHGLLRELIDDATRRKAIMTWAPEPEAPRRSPAGPSNAAPPPSLPPVNVPAGGASAPGPTPGHALSPHPTYLPPPGGARVPILPPPPGMGPGPGRPPGAPLLPPAPASGMPSLPPPPGAIPLLPPPTPGSWAPGPPDYRRPPPGGKRAHHPPYHHHHHQRPRGGEPEHPHFKRHRH</sequence>
<feature type="region of interest" description="Disordered" evidence="5">
    <location>
        <begin position="37"/>
        <end position="69"/>
    </location>
</feature>
<protein>
    <recommendedName>
        <fullName evidence="6">AAA+ ATPase domain-containing protein</fullName>
    </recommendedName>
</protein>
<evidence type="ECO:0000313" key="7">
    <source>
        <dbReference type="EMBL" id="KCV70332.1"/>
    </source>
</evidence>
<keyword evidence="3" id="KW-0347">Helicase</keyword>
<dbReference type="SMART" id="SM00382">
    <property type="entry name" value="AAA"/>
    <property type="match status" value="1"/>
</dbReference>
<dbReference type="RefSeq" id="XP_009494848.1">
    <property type="nucleotide sequence ID" value="XM_009496573.1"/>
</dbReference>
<feature type="region of interest" description="Disordered" evidence="5">
    <location>
        <begin position="200"/>
        <end position="243"/>
    </location>
</feature>
<dbReference type="Pfam" id="PF13086">
    <property type="entry name" value="AAA_11"/>
    <property type="match status" value="2"/>
</dbReference>
<dbReference type="GO" id="GO:0001147">
    <property type="term" value="F:transcription termination site sequence-specific DNA binding"/>
    <property type="evidence" value="ECO:0007669"/>
    <property type="project" value="TreeGrafter"/>
</dbReference>
<accession>A0A058Z9W8</accession>
<evidence type="ECO:0000313" key="8">
    <source>
        <dbReference type="Proteomes" id="UP000030693"/>
    </source>
</evidence>
<evidence type="ECO:0000256" key="1">
    <source>
        <dbReference type="ARBA" id="ARBA00022741"/>
    </source>
</evidence>
<dbReference type="InterPro" id="IPR041677">
    <property type="entry name" value="DNA2/NAM7_AAA_11"/>
</dbReference>
<dbReference type="InterPro" id="IPR027417">
    <property type="entry name" value="P-loop_NTPase"/>
</dbReference>
<feature type="compositionally biased region" description="Polar residues" evidence="5">
    <location>
        <begin position="279"/>
        <end position="292"/>
    </location>
</feature>